<gene>
    <name evidence="1" type="ORF">E2C01_010795</name>
</gene>
<reference evidence="1 2" key="1">
    <citation type="submission" date="2019-05" db="EMBL/GenBank/DDBJ databases">
        <title>Another draft genome of Portunus trituberculatus and its Hox gene families provides insights of decapod evolution.</title>
        <authorList>
            <person name="Jeong J.-H."/>
            <person name="Song I."/>
            <person name="Kim S."/>
            <person name="Choi T."/>
            <person name="Kim D."/>
            <person name="Ryu S."/>
            <person name="Kim W."/>
        </authorList>
    </citation>
    <scope>NUCLEOTIDE SEQUENCE [LARGE SCALE GENOMIC DNA]</scope>
    <source>
        <tissue evidence="1">Muscle</tissue>
    </source>
</reference>
<proteinExistence type="predicted"/>
<evidence type="ECO:0000313" key="1">
    <source>
        <dbReference type="EMBL" id="MPC17925.1"/>
    </source>
</evidence>
<organism evidence="1 2">
    <name type="scientific">Portunus trituberculatus</name>
    <name type="common">Swimming crab</name>
    <name type="synonym">Neptunus trituberculatus</name>
    <dbReference type="NCBI Taxonomy" id="210409"/>
    <lineage>
        <taxon>Eukaryota</taxon>
        <taxon>Metazoa</taxon>
        <taxon>Ecdysozoa</taxon>
        <taxon>Arthropoda</taxon>
        <taxon>Crustacea</taxon>
        <taxon>Multicrustacea</taxon>
        <taxon>Malacostraca</taxon>
        <taxon>Eumalacostraca</taxon>
        <taxon>Eucarida</taxon>
        <taxon>Decapoda</taxon>
        <taxon>Pleocyemata</taxon>
        <taxon>Brachyura</taxon>
        <taxon>Eubrachyura</taxon>
        <taxon>Portunoidea</taxon>
        <taxon>Portunidae</taxon>
        <taxon>Portuninae</taxon>
        <taxon>Portunus</taxon>
    </lineage>
</organism>
<keyword evidence="2" id="KW-1185">Reference proteome</keyword>
<dbReference type="AlphaFoldDB" id="A0A5B7D9T8"/>
<evidence type="ECO:0000313" key="2">
    <source>
        <dbReference type="Proteomes" id="UP000324222"/>
    </source>
</evidence>
<accession>A0A5B7D9T8</accession>
<dbReference type="EMBL" id="VSRR010000632">
    <property type="protein sequence ID" value="MPC17925.1"/>
    <property type="molecule type" value="Genomic_DNA"/>
</dbReference>
<protein>
    <submittedName>
        <fullName evidence="1">Uncharacterized protein</fullName>
    </submittedName>
</protein>
<sequence>MNSKLAPAYLADASAAEKDVDHKYISLVLAEYGSARVIVAALVRTHEPSGTFADCAVVDCTGVDCSVVDCSVVFKGVLVTIGSIAQ</sequence>
<dbReference type="Proteomes" id="UP000324222">
    <property type="component" value="Unassembled WGS sequence"/>
</dbReference>
<comment type="caution">
    <text evidence="1">The sequence shown here is derived from an EMBL/GenBank/DDBJ whole genome shotgun (WGS) entry which is preliminary data.</text>
</comment>
<name>A0A5B7D9T8_PORTR</name>